<evidence type="ECO:0000313" key="9">
    <source>
        <dbReference type="Proteomes" id="UP000196655"/>
    </source>
</evidence>
<feature type="transmembrane region" description="Helical" evidence="6">
    <location>
        <begin position="79"/>
        <end position="102"/>
    </location>
</feature>
<comment type="subcellular location">
    <subcellularLocation>
        <location evidence="1">Membrane</location>
        <topology evidence="1">Multi-pass membrane protein</topology>
    </subcellularLocation>
</comment>
<dbReference type="InterPro" id="IPR050638">
    <property type="entry name" value="AA-Vitamin_Transporters"/>
</dbReference>
<dbReference type="PANTHER" id="PTHR32322">
    <property type="entry name" value="INNER MEMBRANE TRANSPORTER"/>
    <property type="match status" value="1"/>
</dbReference>
<feature type="transmembrane region" description="Helical" evidence="6">
    <location>
        <begin position="141"/>
        <end position="159"/>
    </location>
</feature>
<feature type="transmembrane region" description="Helical" evidence="6">
    <location>
        <begin position="15"/>
        <end position="35"/>
    </location>
</feature>
<keyword evidence="3 6" id="KW-0812">Transmembrane</keyword>
<evidence type="ECO:0000256" key="5">
    <source>
        <dbReference type="ARBA" id="ARBA00023136"/>
    </source>
</evidence>
<dbReference type="Pfam" id="PF00892">
    <property type="entry name" value="EamA"/>
    <property type="match status" value="2"/>
</dbReference>
<proteinExistence type="inferred from homology"/>
<dbReference type="Proteomes" id="UP000196655">
    <property type="component" value="Unassembled WGS sequence"/>
</dbReference>
<feature type="transmembrane region" description="Helical" evidence="6">
    <location>
        <begin position="196"/>
        <end position="215"/>
    </location>
</feature>
<accession>A0A211ZK47</accession>
<evidence type="ECO:0000256" key="2">
    <source>
        <dbReference type="ARBA" id="ARBA00007362"/>
    </source>
</evidence>
<dbReference type="RefSeq" id="WP_088152517.1">
    <property type="nucleotide sequence ID" value="NZ_NHON01000034.1"/>
</dbReference>
<sequence>MTAAAEAESGRRGEAVGYLLAILGVLAFSTRPVLIRLGYAEGVDAETLLALRMGLSLPFFVAMWAWSRRRAAGPLSPGDLLRTAALGLLGYWIASYCDFLGLRTVPAGLGRIILFLYPTFVLALSALLLGRRPQRREMLCLPVAYAGLALVLDASAAGFDAARLGGAGLILLSALAYAGYLVGGSSTVPRIGSTRFTAIAMMAACVACIAQFFVLRPADHLLVSGKVLGIAAWIALIGTVLPVWATSEALKRIGATRAALLGALGPVSTILLAWAGMDEAMTGLQVVGALLVLGGVGLLTLPRRRPEAKTTRRRSP</sequence>
<dbReference type="InterPro" id="IPR037185">
    <property type="entry name" value="EmrE-like"/>
</dbReference>
<evidence type="ECO:0000256" key="6">
    <source>
        <dbReference type="SAM" id="Phobius"/>
    </source>
</evidence>
<dbReference type="PANTHER" id="PTHR32322:SF2">
    <property type="entry name" value="EAMA DOMAIN-CONTAINING PROTEIN"/>
    <property type="match status" value="1"/>
</dbReference>
<dbReference type="AlphaFoldDB" id="A0A211ZK47"/>
<feature type="transmembrane region" description="Helical" evidence="6">
    <location>
        <begin position="283"/>
        <end position="302"/>
    </location>
</feature>
<evidence type="ECO:0000256" key="3">
    <source>
        <dbReference type="ARBA" id="ARBA00022692"/>
    </source>
</evidence>
<dbReference type="STRING" id="1122125.GCA_000423185_05435"/>
<keyword evidence="9" id="KW-1185">Reference proteome</keyword>
<dbReference type="InterPro" id="IPR000620">
    <property type="entry name" value="EamA_dom"/>
</dbReference>
<evidence type="ECO:0000256" key="1">
    <source>
        <dbReference type="ARBA" id="ARBA00004141"/>
    </source>
</evidence>
<evidence type="ECO:0000259" key="7">
    <source>
        <dbReference type="Pfam" id="PF00892"/>
    </source>
</evidence>
<dbReference type="EMBL" id="NHON01000034">
    <property type="protein sequence ID" value="OWJ65630.1"/>
    <property type="molecule type" value="Genomic_DNA"/>
</dbReference>
<feature type="transmembrane region" description="Helical" evidence="6">
    <location>
        <begin position="258"/>
        <end position="277"/>
    </location>
</feature>
<feature type="domain" description="EamA" evidence="7">
    <location>
        <begin position="17"/>
        <end position="152"/>
    </location>
</feature>
<gene>
    <name evidence="8" type="ORF">BWR60_18545</name>
</gene>
<feature type="transmembrane region" description="Helical" evidence="6">
    <location>
        <begin position="108"/>
        <end position="129"/>
    </location>
</feature>
<evidence type="ECO:0000256" key="4">
    <source>
        <dbReference type="ARBA" id="ARBA00022989"/>
    </source>
</evidence>
<comment type="caution">
    <text evidence="8">The sequence shown here is derived from an EMBL/GenBank/DDBJ whole genome shotgun (WGS) entry which is preliminary data.</text>
</comment>
<evidence type="ECO:0000313" key="8">
    <source>
        <dbReference type="EMBL" id="OWJ65630.1"/>
    </source>
</evidence>
<dbReference type="GO" id="GO:0016020">
    <property type="term" value="C:membrane"/>
    <property type="evidence" value="ECO:0007669"/>
    <property type="project" value="UniProtKB-SubCell"/>
</dbReference>
<dbReference type="OrthoDB" id="9813617at2"/>
<keyword evidence="4 6" id="KW-1133">Transmembrane helix</keyword>
<keyword evidence="5 6" id="KW-0472">Membrane</keyword>
<protein>
    <recommendedName>
        <fullName evidence="7">EamA domain-containing protein</fullName>
    </recommendedName>
</protein>
<feature type="domain" description="EamA" evidence="7">
    <location>
        <begin position="166"/>
        <end position="300"/>
    </location>
</feature>
<reference evidence="9" key="1">
    <citation type="submission" date="2017-05" db="EMBL/GenBank/DDBJ databases">
        <authorList>
            <person name="Macchi M."/>
            <person name="Festa S."/>
            <person name="Coppotelli B.M."/>
            <person name="Morelli I.S."/>
        </authorList>
    </citation>
    <scope>NUCLEOTIDE SEQUENCE [LARGE SCALE GENOMIC DNA]</scope>
    <source>
        <strain evidence="9">I</strain>
    </source>
</reference>
<feature type="transmembrane region" description="Helical" evidence="6">
    <location>
        <begin position="165"/>
        <end position="184"/>
    </location>
</feature>
<feature type="transmembrane region" description="Helical" evidence="6">
    <location>
        <begin position="227"/>
        <end position="246"/>
    </location>
</feature>
<organism evidence="8 9">
    <name type="scientific">Inquilinus limosus</name>
    <dbReference type="NCBI Taxonomy" id="171674"/>
    <lineage>
        <taxon>Bacteria</taxon>
        <taxon>Pseudomonadati</taxon>
        <taxon>Pseudomonadota</taxon>
        <taxon>Alphaproteobacteria</taxon>
        <taxon>Rhodospirillales</taxon>
        <taxon>Rhodospirillaceae</taxon>
        <taxon>Inquilinus</taxon>
    </lineage>
</organism>
<feature type="transmembrane region" description="Helical" evidence="6">
    <location>
        <begin position="47"/>
        <end position="67"/>
    </location>
</feature>
<name>A0A211ZK47_9PROT</name>
<comment type="similarity">
    <text evidence="2">Belongs to the EamA transporter family.</text>
</comment>
<dbReference type="SUPFAM" id="SSF103481">
    <property type="entry name" value="Multidrug resistance efflux transporter EmrE"/>
    <property type="match status" value="2"/>
</dbReference>